<gene>
    <name evidence="4" type="ORF">DZ858_13075</name>
</gene>
<proteinExistence type="inferred from homology"/>
<comment type="caution">
    <text evidence="4">The sequence shown here is derived from an EMBL/GenBank/DDBJ whole genome shotgun (WGS) entry which is preliminary data.</text>
</comment>
<dbReference type="Pfam" id="PF03938">
    <property type="entry name" value="OmpH"/>
    <property type="match status" value="1"/>
</dbReference>
<dbReference type="OrthoDB" id="9842895at2"/>
<dbReference type="GO" id="GO:0051082">
    <property type="term" value="F:unfolded protein binding"/>
    <property type="evidence" value="ECO:0007669"/>
    <property type="project" value="InterPro"/>
</dbReference>
<evidence type="ECO:0000256" key="3">
    <source>
        <dbReference type="SAM" id="Coils"/>
    </source>
</evidence>
<reference evidence="4 5" key="1">
    <citation type="journal article" date="2007" name="Int. J. Syst. Evol. Microbiol.">
        <title>Marixanthomonas ophiurae gen. nov., sp. nov., a marine bacterium of the family Flavobacteriaceae isolated from a deep-sea brittle star.</title>
        <authorList>
            <person name="Romanenko L.A."/>
            <person name="Uchino M."/>
            <person name="Frolova G.M."/>
            <person name="Mikhailov V.V."/>
        </authorList>
    </citation>
    <scope>NUCLEOTIDE SEQUENCE [LARGE SCALE GENOMIC DNA]</scope>
    <source>
        <strain evidence="4 5">KMM 3046</strain>
    </source>
</reference>
<dbReference type="EMBL" id="QVID01000002">
    <property type="protein sequence ID" value="RFN58160.1"/>
    <property type="molecule type" value="Genomic_DNA"/>
</dbReference>
<dbReference type="PANTHER" id="PTHR35089:SF1">
    <property type="entry name" value="CHAPERONE PROTEIN SKP"/>
    <property type="match status" value="1"/>
</dbReference>
<dbReference type="SUPFAM" id="SSF111384">
    <property type="entry name" value="OmpH-like"/>
    <property type="match status" value="1"/>
</dbReference>
<dbReference type="Gene3D" id="3.30.910.20">
    <property type="entry name" value="Skp domain"/>
    <property type="match status" value="1"/>
</dbReference>
<evidence type="ECO:0000256" key="2">
    <source>
        <dbReference type="ARBA" id="ARBA00022729"/>
    </source>
</evidence>
<dbReference type="PANTHER" id="PTHR35089">
    <property type="entry name" value="CHAPERONE PROTEIN SKP"/>
    <property type="match status" value="1"/>
</dbReference>
<organism evidence="4 5">
    <name type="scientific">Marixanthomonas ophiurae</name>
    <dbReference type="NCBI Taxonomy" id="387659"/>
    <lineage>
        <taxon>Bacteria</taxon>
        <taxon>Pseudomonadati</taxon>
        <taxon>Bacteroidota</taxon>
        <taxon>Flavobacteriia</taxon>
        <taxon>Flavobacteriales</taxon>
        <taxon>Flavobacteriaceae</taxon>
        <taxon>Marixanthomonas</taxon>
    </lineage>
</organism>
<keyword evidence="3" id="KW-0175">Coiled coil</keyword>
<dbReference type="RefSeq" id="WP_117160108.1">
    <property type="nucleotide sequence ID" value="NZ_QVID01000002.1"/>
</dbReference>
<dbReference type="Proteomes" id="UP000261082">
    <property type="component" value="Unassembled WGS sequence"/>
</dbReference>
<dbReference type="AlphaFoldDB" id="A0A3E1Q7R4"/>
<name>A0A3E1Q7R4_9FLAO</name>
<dbReference type="GO" id="GO:0005829">
    <property type="term" value="C:cytosol"/>
    <property type="evidence" value="ECO:0007669"/>
    <property type="project" value="TreeGrafter"/>
</dbReference>
<dbReference type="InterPro" id="IPR024930">
    <property type="entry name" value="Skp_dom_sf"/>
</dbReference>
<evidence type="ECO:0000313" key="4">
    <source>
        <dbReference type="EMBL" id="RFN58160.1"/>
    </source>
</evidence>
<keyword evidence="5" id="KW-1185">Reference proteome</keyword>
<feature type="coiled-coil region" evidence="3">
    <location>
        <begin position="44"/>
        <end position="75"/>
    </location>
</feature>
<protein>
    <submittedName>
        <fullName evidence="4">OmpH family outer membrane protein</fullName>
    </submittedName>
</protein>
<dbReference type="SMART" id="SM00935">
    <property type="entry name" value="OmpH"/>
    <property type="match status" value="1"/>
</dbReference>
<keyword evidence="2" id="KW-0732">Signal</keyword>
<accession>A0A3E1Q7R4</accession>
<sequence length="187" mass="21752">MRNTKMRAIILVLGLTLYLPNIIKAQNSIAKINMNQLFEEHPEKAEYINELNELKNEYQQDIEEMTNELVKTINKYDDEADLQSNETNAQRVKEIQGERDKINKYREDALEDVRDQETYINKKISDDIRSAVSNVAKKQNLDFVIDSSSEYNIINADCKNIVNDVKEELIKVAAERNKRTKDILGGW</sequence>
<comment type="similarity">
    <text evidence="1">Belongs to the Skp family.</text>
</comment>
<evidence type="ECO:0000256" key="1">
    <source>
        <dbReference type="ARBA" id="ARBA00009091"/>
    </source>
</evidence>
<dbReference type="GO" id="GO:0050821">
    <property type="term" value="P:protein stabilization"/>
    <property type="evidence" value="ECO:0007669"/>
    <property type="project" value="TreeGrafter"/>
</dbReference>
<dbReference type="InterPro" id="IPR005632">
    <property type="entry name" value="Chaperone_Skp"/>
</dbReference>
<evidence type="ECO:0000313" key="5">
    <source>
        <dbReference type="Proteomes" id="UP000261082"/>
    </source>
</evidence>